<dbReference type="EMBL" id="VKHS01000065">
    <property type="protein sequence ID" value="MBB0228921.1"/>
    <property type="molecule type" value="Genomic_DNA"/>
</dbReference>
<accession>A0A7W3XVM3</accession>
<name>A0A7W3XVM3_9ACTN</name>
<dbReference type="SUPFAM" id="SSF53720">
    <property type="entry name" value="ALDH-like"/>
    <property type="match status" value="1"/>
</dbReference>
<evidence type="ECO:0000256" key="5">
    <source>
        <dbReference type="RuleBase" id="RU003345"/>
    </source>
</evidence>
<dbReference type="InterPro" id="IPR029510">
    <property type="entry name" value="Ald_DH_CS_GLU"/>
</dbReference>
<keyword evidence="8" id="KW-1185">Reference proteome</keyword>
<dbReference type="Proteomes" id="UP000530234">
    <property type="component" value="Unassembled WGS sequence"/>
</dbReference>
<dbReference type="PROSITE" id="PS00687">
    <property type="entry name" value="ALDEHYDE_DEHYDR_GLU"/>
    <property type="match status" value="1"/>
</dbReference>
<evidence type="ECO:0000256" key="1">
    <source>
        <dbReference type="ARBA" id="ARBA00009986"/>
    </source>
</evidence>
<dbReference type="PANTHER" id="PTHR42986:SF1">
    <property type="entry name" value="BENZALDEHYDE DEHYDROGENASE YFMT"/>
    <property type="match status" value="1"/>
</dbReference>
<organism evidence="7 8">
    <name type="scientific">Streptomyces calidiresistens</name>
    <dbReference type="NCBI Taxonomy" id="1485586"/>
    <lineage>
        <taxon>Bacteria</taxon>
        <taxon>Bacillati</taxon>
        <taxon>Actinomycetota</taxon>
        <taxon>Actinomycetes</taxon>
        <taxon>Kitasatosporales</taxon>
        <taxon>Streptomycetaceae</taxon>
        <taxon>Streptomyces</taxon>
    </lineage>
</organism>
<dbReference type="AlphaFoldDB" id="A0A7W3XVM3"/>
<dbReference type="InterPro" id="IPR016163">
    <property type="entry name" value="Ald_DH_C"/>
</dbReference>
<comment type="caution">
    <text evidence="7">The sequence shown here is derived from an EMBL/GenBank/DDBJ whole genome shotgun (WGS) entry which is preliminary data.</text>
</comment>
<dbReference type="FunFam" id="3.40.309.10:FF:000009">
    <property type="entry name" value="Aldehyde dehydrogenase A"/>
    <property type="match status" value="1"/>
</dbReference>
<keyword evidence="2 5" id="KW-0560">Oxidoreductase</keyword>
<dbReference type="Gene3D" id="3.40.605.10">
    <property type="entry name" value="Aldehyde Dehydrogenase, Chain A, domain 1"/>
    <property type="match status" value="1"/>
</dbReference>
<reference evidence="8" key="1">
    <citation type="submission" date="2019-10" db="EMBL/GenBank/DDBJ databases">
        <title>Streptomyces sp. nov., a novel actinobacterium isolated from alkaline environment.</title>
        <authorList>
            <person name="Golinska P."/>
        </authorList>
    </citation>
    <scope>NUCLEOTIDE SEQUENCE [LARGE SCALE GENOMIC DNA]</scope>
    <source>
        <strain evidence="8">DSM 42108</strain>
    </source>
</reference>
<evidence type="ECO:0000256" key="3">
    <source>
        <dbReference type="ARBA" id="ARBA00023027"/>
    </source>
</evidence>
<protein>
    <submittedName>
        <fullName evidence="7">Aldehyde dehydrogenase family protein</fullName>
    </submittedName>
</protein>
<proteinExistence type="inferred from homology"/>
<evidence type="ECO:0000256" key="2">
    <source>
        <dbReference type="ARBA" id="ARBA00023002"/>
    </source>
</evidence>
<dbReference type="GO" id="GO:0016620">
    <property type="term" value="F:oxidoreductase activity, acting on the aldehyde or oxo group of donors, NAD or NADP as acceptor"/>
    <property type="evidence" value="ECO:0007669"/>
    <property type="project" value="InterPro"/>
</dbReference>
<dbReference type="PROSITE" id="PS00070">
    <property type="entry name" value="ALDEHYDE_DEHYDR_CYS"/>
    <property type="match status" value="1"/>
</dbReference>
<evidence type="ECO:0000259" key="6">
    <source>
        <dbReference type="Pfam" id="PF00171"/>
    </source>
</evidence>
<dbReference type="InterPro" id="IPR015590">
    <property type="entry name" value="Aldehyde_DH_dom"/>
</dbReference>
<dbReference type="InterPro" id="IPR016161">
    <property type="entry name" value="Ald_DH/histidinol_DH"/>
</dbReference>
<feature type="active site" evidence="4">
    <location>
        <position position="265"/>
    </location>
</feature>
<evidence type="ECO:0000313" key="7">
    <source>
        <dbReference type="EMBL" id="MBB0228921.1"/>
    </source>
</evidence>
<evidence type="ECO:0000256" key="4">
    <source>
        <dbReference type="PROSITE-ProRule" id="PRU10007"/>
    </source>
</evidence>
<evidence type="ECO:0000313" key="8">
    <source>
        <dbReference type="Proteomes" id="UP000530234"/>
    </source>
</evidence>
<comment type="similarity">
    <text evidence="1 5">Belongs to the aldehyde dehydrogenase family.</text>
</comment>
<dbReference type="PANTHER" id="PTHR42986">
    <property type="entry name" value="BENZALDEHYDE DEHYDROGENASE YFMT"/>
    <property type="match status" value="1"/>
</dbReference>
<feature type="domain" description="Aldehyde dehydrogenase" evidence="6">
    <location>
        <begin position="37"/>
        <end position="486"/>
    </location>
</feature>
<dbReference type="InterPro" id="IPR016160">
    <property type="entry name" value="Ald_DH_CS_CYS"/>
</dbReference>
<dbReference type="Pfam" id="PF00171">
    <property type="entry name" value="Aldedh"/>
    <property type="match status" value="1"/>
</dbReference>
<dbReference type="Gene3D" id="3.40.309.10">
    <property type="entry name" value="Aldehyde Dehydrogenase, Chain A, domain 2"/>
    <property type="match status" value="1"/>
</dbReference>
<keyword evidence="3" id="KW-0520">NAD</keyword>
<dbReference type="RefSeq" id="WP_182660904.1">
    <property type="nucleotide sequence ID" value="NZ_VKHS01000065.1"/>
</dbReference>
<dbReference type="InterPro" id="IPR016162">
    <property type="entry name" value="Ald_DH_N"/>
</dbReference>
<sequence>MSDFPEVPSIGPEAVLDDLARQYIGGVWRTGSGDWDVIDFNPWTGDKLAAITVATADEVDAAYRAAETAQREWAATTPGARRRVIERLLDLIDEREPLIASLITAELGGTRARIAYELGLVREALREALHLPLRAEGRILPSPVEGKENYLTRLPVGTVCVISPYTFPLFLGLKTVVPALALGNAVVLKPHQSSPICGGTLLARLLADAGLPDGLFNVLVTDIAEVGDILIEHPVPRVICFTGSEVTGRHVASVAGGHFKRVVLELGGNSALIVLDDADPAYAADAAVFSRFMDQGQMCMAANRLLVDRGVLPEFTDHFLARVSALRTGDPADPDTEIGPLMDARYADHLWGQIGRAVDGGAKILHGGERRGNLVPPTVLTDVPTDSPLHREEIFGPVVLLTAVDGEDEAVTLANDSPYGLSGAVHTRDIQRGLRIARRIETGIVHVNDATVADEPIVPYGGMKCSGLGRLNGDALLDAFTDTKWISVQHGRTSFPL</sequence>
<gene>
    <name evidence="7" type="ORF">FOE67_05175</name>
</gene>